<dbReference type="PANTHER" id="PTHR34385:SF1">
    <property type="entry name" value="PEPTIDOGLYCAN L-ALANYL-D-GLUTAMATE ENDOPEPTIDASE CWLK"/>
    <property type="match status" value="1"/>
</dbReference>
<proteinExistence type="predicted"/>
<feature type="signal peptide" evidence="1">
    <location>
        <begin position="1"/>
        <end position="28"/>
    </location>
</feature>
<keyword evidence="1" id="KW-0732">Signal</keyword>
<sequence length="520" mass="53857">MRLGILSVIVASALVAVSLWASPQTAHAATDRISGSDRYATSVAVSKLAFPNGTDTVYLVSGVNYPDALSAGPAAVASGAAMLLTAPTALPAVVAAELQRLAPERIIVVGGAATISNSVENVARGLAATVERQSGTDRYATSLAVVRAAFESASTVYVATGADYPDALAAGPAASSAHAPIVLVPGRANDLDSATRDLLVDLGATRAVIVGGAGVVSTGIESRLRTMLGTGSTTRLAGADRLATAIAINRASFATVPRGDAYVVTGFNYPDALSVGVLAGMRARPLYLSVPYCVTSQLRAQLTGATVSRVRLVGGVGAVRGMVGDLVGCLSITDPASPWVLVNKRTPLRPATYTPALADPGVASAWGDPVQKDAAWAVRSMFAAASAAGLGQLTLQSGYRSYASQSSIFNRDVAARGRAAAERLTARPGYSEHQTGFAIDISANGCMECIGGTAQGRWLAQNAWRYGFILRYESGQTHITGYDHEPWHFRYVGTTLAEDYREGGFRSLEAYLGRPAAPSY</sequence>
<comment type="caution">
    <text evidence="3">The sequence shown here is derived from an EMBL/GenBank/DDBJ whole genome shotgun (WGS) entry which is preliminary data.</text>
</comment>
<keyword evidence="4" id="KW-1185">Reference proteome</keyword>
<dbReference type="Proteomes" id="UP001500506">
    <property type="component" value="Unassembled WGS sequence"/>
</dbReference>
<dbReference type="CDD" id="cd14852">
    <property type="entry name" value="LD-carboxypeptidase"/>
    <property type="match status" value="1"/>
</dbReference>
<evidence type="ECO:0000259" key="2">
    <source>
        <dbReference type="Pfam" id="PF02557"/>
    </source>
</evidence>
<feature type="domain" description="D-alanyl-D-alanine carboxypeptidase-like core" evidence="2">
    <location>
        <begin position="370"/>
        <end position="493"/>
    </location>
</feature>
<name>A0ABN2KZU1_9MICO</name>
<dbReference type="PANTHER" id="PTHR34385">
    <property type="entry name" value="D-ALANYL-D-ALANINE CARBOXYPEPTIDASE"/>
    <property type="match status" value="1"/>
</dbReference>
<dbReference type="InterPro" id="IPR058193">
    <property type="entry name" value="VanY/YodJ_core_dom"/>
</dbReference>
<dbReference type="Pfam" id="PF04122">
    <property type="entry name" value="CW_binding_2"/>
    <property type="match status" value="3"/>
</dbReference>
<dbReference type="Gene3D" id="3.30.1380.10">
    <property type="match status" value="1"/>
</dbReference>
<dbReference type="InterPro" id="IPR009045">
    <property type="entry name" value="Zn_M74/Hedgehog-like"/>
</dbReference>
<accession>A0ABN2KZU1</accession>
<dbReference type="InterPro" id="IPR052179">
    <property type="entry name" value="DD-CPase-like"/>
</dbReference>
<evidence type="ECO:0000256" key="1">
    <source>
        <dbReference type="SAM" id="SignalP"/>
    </source>
</evidence>
<dbReference type="InterPro" id="IPR003709">
    <property type="entry name" value="VanY-like_core_dom"/>
</dbReference>
<gene>
    <name evidence="3" type="ORF">GCM10009747_34610</name>
</gene>
<dbReference type="EMBL" id="BAAANH010000008">
    <property type="protein sequence ID" value="GAA1770465.1"/>
    <property type="molecule type" value="Genomic_DNA"/>
</dbReference>
<dbReference type="InterPro" id="IPR007253">
    <property type="entry name" value="Cell_wall-bd_2"/>
</dbReference>
<dbReference type="RefSeq" id="WP_232499711.1">
    <property type="nucleotide sequence ID" value="NZ_BAAANH010000008.1"/>
</dbReference>
<evidence type="ECO:0000313" key="3">
    <source>
        <dbReference type="EMBL" id="GAA1770465.1"/>
    </source>
</evidence>
<dbReference type="Pfam" id="PF02557">
    <property type="entry name" value="VanY"/>
    <property type="match status" value="1"/>
</dbReference>
<reference evidence="3 4" key="1">
    <citation type="journal article" date="2019" name="Int. J. Syst. Evol. Microbiol.">
        <title>The Global Catalogue of Microorganisms (GCM) 10K type strain sequencing project: providing services to taxonomists for standard genome sequencing and annotation.</title>
        <authorList>
            <consortium name="The Broad Institute Genomics Platform"/>
            <consortium name="The Broad Institute Genome Sequencing Center for Infectious Disease"/>
            <person name="Wu L."/>
            <person name="Ma J."/>
        </authorList>
    </citation>
    <scope>NUCLEOTIDE SEQUENCE [LARGE SCALE GENOMIC DNA]</scope>
    <source>
        <strain evidence="3 4">JCM 14319</strain>
    </source>
</reference>
<evidence type="ECO:0000313" key="4">
    <source>
        <dbReference type="Proteomes" id="UP001500506"/>
    </source>
</evidence>
<feature type="chain" id="PRO_5045629142" description="D-alanyl-D-alanine carboxypeptidase-like core domain-containing protein" evidence="1">
    <location>
        <begin position="29"/>
        <end position="520"/>
    </location>
</feature>
<dbReference type="Gene3D" id="3.40.50.12090">
    <property type="match status" value="2"/>
</dbReference>
<dbReference type="SUPFAM" id="SSF55166">
    <property type="entry name" value="Hedgehog/DD-peptidase"/>
    <property type="match status" value="1"/>
</dbReference>
<protein>
    <recommendedName>
        <fullName evidence="2">D-alanyl-D-alanine carboxypeptidase-like core domain-containing protein</fullName>
    </recommendedName>
</protein>
<organism evidence="3 4">
    <name type="scientific">Agromyces humatus</name>
    <dbReference type="NCBI Taxonomy" id="279573"/>
    <lineage>
        <taxon>Bacteria</taxon>
        <taxon>Bacillati</taxon>
        <taxon>Actinomycetota</taxon>
        <taxon>Actinomycetes</taxon>
        <taxon>Micrococcales</taxon>
        <taxon>Microbacteriaceae</taxon>
        <taxon>Agromyces</taxon>
    </lineage>
</organism>